<evidence type="ECO:0000313" key="2">
    <source>
        <dbReference type="Proteomes" id="UP001162992"/>
    </source>
</evidence>
<reference evidence="2" key="1">
    <citation type="journal article" date="2024" name="Proc. Natl. Acad. Sci. U.S.A.">
        <title>Extraordinary preservation of gene collinearity over three hundred million years revealed in homosporous lycophytes.</title>
        <authorList>
            <person name="Li C."/>
            <person name="Wickell D."/>
            <person name="Kuo L.Y."/>
            <person name="Chen X."/>
            <person name="Nie B."/>
            <person name="Liao X."/>
            <person name="Peng D."/>
            <person name="Ji J."/>
            <person name="Jenkins J."/>
            <person name="Williams M."/>
            <person name="Shu S."/>
            <person name="Plott C."/>
            <person name="Barry K."/>
            <person name="Rajasekar S."/>
            <person name="Grimwood J."/>
            <person name="Han X."/>
            <person name="Sun S."/>
            <person name="Hou Z."/>
            <person name="He W."/>
            <person name="Dai G."/>
            <person name="Sun C."/>
            <person name="Schmutz J."/>
            <person name="Leebens-Mack J.H."/>
            <person name="Li F.W."/>
            <person name="Wang L."/>
        </authorList>
    </citation>
    <scope>NUCLEOTIDE SEQUENCE [LARGE SCALE GENOMIC DNA]</scope>
    <source>
        <strain evidence="2">cv. PW_Plant_1</strain>
    </source>
</reference>
<accession>A0ACC2AVA6</accession>
<sequence length="513" mass="57231">MSYMMWLLETLQSIFWPSNTDYGTPPLEAGDERNEDGEERQQKQQAKSVEKSVQDRPAVMTLADGKRLFQKVKGYFDLAKEEIDRGVGAEEYGLATEAIVHYKNARRILLEGLSMPALVDSSISHAEEIIKYKGKMVKWQTKVAERLQVLERRPALHSRGLSSSQSLKISTRVPSPQLTVKQISCSLQASTADRDGSFNSTSARTRKGPQRTQSTPVKGLDPKLAEIIENEIVDRSPAVKWDDVAGLAKAKQALMEMVILPTKRSDLFTGLRKPARGLLLFGPPGNGKTMLAKAVASESVATFFSISSSSLTSKWVGEGEKLMRALFAVASARQPSVVFFDEIDSIMSTRSANEHEASRRLKSEFLVQFDGVMSNQDDRVIVMGATNRPQELDDAVRRRLVKRIYVELPDEDARRRLLQNLLKGRAFQIPGSDLERLVQETGGYSGSDLHALCEEAAMIPIRELGSRVSTISADKVRPLNYADFKQALKAIRPSVSKDQLYQFQEWNEEFGSS</sequence>
<protein>
    <submittedName>
        <fullName evidence="1">Uncharacterized protein</fullName>
    </submittedName>
</protein>
<proteinExistence type="predicted"/>
<dbReference type="EMBL" id="CM055110">
    <property type="protein sequence ID" value="KAJ7521325.1"/>
    <property type="molecule type" value="Genomic_DNA"/>
</dbReference>
<dbReference type="Proteomes" id="UP001162992">
    <property type="component" value="Chromosome 19"/>
</dbReference>
<name>A0ACC2AVA6_DIPCM</name>
<gene>
    <name evidence="1" type="ORF">O6H91_19G048300</name>
</gene>
<keyword evidence="2" id="KW-1185">Reference proteome</keyword>
<evidence type="ECO:0000313" key="1">
    <source>
        <dbReference type="EMBL" id="KAJ7521325.1"/>
    </source>
</evidence>
<organism evidence="1 2">
    <name type="scientific">Diphasiastrum complanatum</name>
    <name type="common">Issler's clubmoss</name>
    <name type="synonym">Lycopodium complanatum</name>
    <dbReference type="NCBI Taxonomy" id="34168"/>
    <lineage>
        <taxon>Eukaryota</taxon>
        <taxon>Viridiplantae</taxon>
        <taxon>Streptophyta</taxon>
        <taxon>Embryophyta</taxon>
        <taxon>Tracheophyta</taxon>
        <taxon>Lycopodiopsida</taxon>
        <taxon>Lycopodiales</taxon>
        <taxon>Lycopodiaceae</taxon>
        <taxon>Lycopodioideae</taxon>
        <taxon>Diphasiastrum</taxon>
    </lineage>
</organism>
<comment type="caution">
    <text evidence="1">The sequence shown here is derived from an EMBL/GenBank/DDBJ whole genome shotgun (WGS) entry which is preliminary data.</text>
</comment>